<comment type="similarity">
    <text evidence="1">Belongs to the methyltransferase superfamily.</text>
</comment>
<evidence type="ECO:0000256" key="2">
    <source>
        <dbReference type="ARBA" id="ARBA00022603"/>
    </source>
</evidence>
<dbReference type="SUPFAM" id="SSF53335">
    <property type="entry name" value="S-adenosyl-L-methionine-dependent methyltransferases"/>
    <property type="match status" value="1"/>
</dbReference>
<organism evidence="5 6">
    <name type="scientific">Naegleria fowleri</name>
    <name type="common">Brain eating amoeba</name>
    <dbReference type="NCBI Taxonomy" id="5763"/>
    <lineage>
        <taxon>Eukaryota</taxon>
        <taxon>Discoba</taxon>
        <taxon>Heterolobosea</taxon>
        <taxon>Tetramitia</taxon>
        <taxon>Eutetramitia</taxon>
        <taxon>Vahlkampfiidae</taxon>
        <taxon>Naegleria</taxon>
    </lineage>
</organism>
<dbReference type="InterPro" id="IPR013216">
    <property type="entry name" value="Methyltransf_11"/>
</dbReference>
<name>A0A6A5C265_NAEFO</name>
<dbReference type="VEuPathDB" id="AmoebaDB:FDP41_010552"/>
<dbReference type="InterPro" id="IPR051419">
    <property type="entry name" value="Lys/N-term_MeTrsfase_sf"/>
</dbReference>
<evidence type="ECO:0000313" key="5">
    <source>
        <dbReference type="EMBL" id="KAF0983487.1"/>
    </source>
</evidence>
<dbReference type="Gene3D" id="3.40.50.150">
    <property type="entry name" value="Vaccinia Virus protein VP39"/>
    <property type="match status" value="1"/>
</dbReference>
<dbReference type="CDD" id="cd02440">
    <property type="entry name" value="AdoMet_MTases"/>
    <property type="match status" value="1"/>
</dbReference>
<reference evidence="5 6" key="1">
    <citation type="journal article" date="2019" name="Sci. Rep.">
        <title>Nanopore sequencing improves the draft genome of the human pathogenic amoeba Naegleria fowleri.</title>
        <authorList>
            <person name="Liechti N."/>
            <person name="Schurch N."/>
            <person name="Bruggmann R."/>
            <person name="Wittwer M."/>
        </authorList>
    </citation>
    <scope>NUCLEOTIDE SEQUENCE [LARGE SCALE GENOMIC DNA]</scope>
    <source>
        <strain evidence="5 6">ATCC 30894</strain>
    </source>
</reference>
<evidence type="ECO:0000256" key="1">
    <source>
        <dbReference type="ARBA" id="ARBA00008361"/>
    </source>
</evidence>
<proteinExistence type="inferred from homology"/>
<dbReference type="AlphaFoldDB" id="A0A6A5C265"/>
<dbReference type="GO" id="GO:0032259">
    <property type="term" value="P:methylation"/>
    <property type="evidence" value="ECO:0007669"/>
    <property type="project" value="UniProtKB-KW"/>
</dbReference>
<dbReference type="VEuPathDB" id="AmoebaDB:NfTy_012980"/>
<dbReference type="GeneID" id="68117767"/>
<dbReference type="GO" id="GO:0008757">
    <property type="term" value="F:S-adenosylmethionine-dependent methyltransferase activity"/>
    <property type="evidence" value="ECO:0007669"/>
    <property type="project" value="InterPro"/>
</dbReference>
<feature type="domain" description="Methyltransferase type 11" evidence="4">
    <location>
        <begin position="185"/>
        <end position="264"/>
    </location>
</feature>
<dbReference type="OMA" id="ANQCKSI"/>
<dbReference type="Proteomes" id="UP000444721">
    <property type="component" value="Unassembled WGS sequence"/>
</dbReference>
<gene>
    <name evidence="5" type="ORF">FDP41_010552</name>
</gene>
<protein>
    <recommendedName>
        <fullName evidence="4">Methyltransferase type 11 domain-containing protein</fullName>
    </recommendedName>
</protein>
<evidence type="ECO:0000256" key="3">
    <source>
        <dbReference type="ARBA" id="ARBA00022679"/>
    </source>
</evidence>
<dbReference type="RefSeq" id="XP_044568200.1">
    <property type="nucleotide sequence ID" value="XM_044700863.1"/>
</dbReference>
<dbReference type="PANTHER" id="PTHR12176">
    <property type="entry name" value="SAM-DEPENDENT METHYLTRANSFERASE SUPERFAMILY PROTEIN"/>
    <property type="match status" value="1"/>
</dbReference>
<keyword evidence="6" id="KW-1185">Reference proteome</keyword>
<evidence type="ECO:0000313" key="6">
    <source>
        <dbReference type="Proteomes" id="UP000444721"/>
    </source>
</evidence>
<evidence type="ECO:0000259" key="4">
    <source>
        <dbReference type="Pfam" id="PF08241"/>
    </source>
</evidence>
<keyword evidence="3" id="KW-0808">Transferase</keyword>
<comment type="caution">
    <text evidence="5">The sequence shown here is derived from an EMBL/GenBank/DDBJ whole genome shotgun (WGS) entry which is preliminary data.</text>
</comment>
<sequence length="350" mass="41217">MLKYLNLKSTLTQQQPLRRCYSVKLFGESNKTIPIWFPLYRMIYKFHQTCYPPSQRKETNNMMREIFKDYIARYNSKSTTLEEKALILEDAKESVVSYMENLKKMTNNGDEQIELHSPQFWENLYSKLYTEYLEQKKSNQQLKISDFIENDKYLNRDWYGPFSVVKPHLQPLLETLRKDSQILILGNGISRLPLEIYRMGFTNIVCTDISELVCDMMRQYSREVLGENNSIQFEVLDIKNMESLQENSCDLVIDKAVLDSLYMEEDETAYFEGQLDKGIQNVKIVQQQVLRVLKPTCKWIVFSQYDFSLEPETEEEQSQELLLAFDANQCKSIDVSVDSEAGMYIYTLSK</sequence>
<dbReference type="Pfam" id="PF08241">
    <property type="entry name" value="Methyltransf_11"/>
    <property type="match status" value="1"/>
</dbReference>
<dbReference type="InterPro" id="IPR029063">
    <property type="entry name" value="SAM-dependent_MTases_sf"/>
</dbReference>
<accession>A0A6A5C265</accession>
<dbReference type="VEuPathDB" id="AmoebaDB:NF0107120"/>
<dbReference type="EMBL" id="VFQX01000006">
    <property type="protein sequence ID" value="KAF0983487.1"/>
    <property type="molecule type" value="Genomic_DNA"/>
</dbReference>
<keyword evidence="2" id="KW-0489">Methyltransferase</keyword>
<dbReference type="OrthoDB" id="411785at2759"/>